<sequence>MTDFAWLGEPIDARKLFQPERAELLALLGGLEAEDWTRTAVPGWSVRDLAAHLLGDDYGRLARDRDGHGGPGPRDGEGLAGFIHRINQEWVDACARLSPRCLIDTLTLTGEQIAALWQGSDPDGRSLGVSWAGADPAPLWLDCARDLTEYWVHRQQIREAVGLRPDLGEPFLLPVLDTFLRALPFTLRDIAAEPGTRLDVSAAGRTWTVTATASGWSLGAPATGEPAAVVQADPDTLWRLCTRGIEPDEAVARSRIEGDERLGRAACRMVSIIHE</sequence>
<dbReference type="Proteomes" id="UP000247892">
    <property type="component" value="Unassembled WGS sequence"/>
</dbReference>
<dbReference type="GO" id="GO:0046872">
    <property type="term" value="F:metal ion binding"/>
    <property type="evidence" value="ECO:0007669"/>
    <property type="project" value="InterPro"/>
</dbReference>
<dbReference type="Gene3D" id="1.20.120.450">
    <property type="entry name" value="dinb family like domain"/>
    <property type="match status" value="1"/>
</dbReference>
<feature type="domain" description="Mycothiol-dependent maleylpyruvate isomerase metal-binding" evidence="1">
    <location>
        <begin position="18"/>
        <end position="157"/>
    </location>
</feature>
<dbReference type="OrthoDB" id="113180at2"/>
<protein>
    <recommendedName>
        <fullName evidence="1">Mycothiol-dependent maleylpyruvate isomerase metal-binding domain-containing protein</fullName>
    </recommendedName>
</protein>
<dbReference type="RefSeq" id="WP_110340654.1">
    <property type="nucleotide sequence ID" value="NZ_MASU01000011.1"/>
</dbReference>
<dbReference type="NCBIfam" id="TIGR03083">
    <property type="entry name" value="maleylpyruvate isomerase family mycothiol-dependent enzyme"/>
    <property type="match status" value="1"/>
</dbReference>
<proteinExistence type="predicted"/>
<accession>A0A318LTE9</accession>
<gene>
    <name evidence="2" type="ORF">BA062_24150</name>
</gene>
<dbReference type="AlphaFoldDB" id="A0A318LTE9"/>
<reference evidence="2 3" key="1">
    <citation type="submission" date="2016-07" db="EMBL/GenBank/DDBJ databases">
        <title>Draft genome sequence of Prauserella sp. YIM 121212, isolated from alkaline soil.</title>
        <authorList>
            <person name="Ruckert C."/>
            <person name="Albersmeier A."/>
            <person name="Jiang C.-L."/>
            <person name="Jiang Y."/>
            <person name="Kalinowski J."/>
            <person name="Schneider O."/>
            <person name="Winkler A."/>
            <person name="Zotchev S.B."/>
        </authorList>
    </citation>
    <scope>NUCLEOTIDE SEQUENCE [LARGE SCALE GENOMIC DNA]</scope>
    <source>
        <strain evidence="2 3">YIM 121212</strain>
    </source>
</reference>
<dbReference type="Pfam" id="PF11716">
    <property type="entry name" value="MDMPI_N"/>
    <property type="match status" value="1"/>
</dbReference>
<dbReference type="SUPFAM" id="SSF109854">
    <property type="entry name" value="DinB/YfiT-like putative metalloenzymes"/>
    <property type="match status" value="1"/>
</dbReference>
<evidence type="ECO:0000313" key="2">
    <source>
        <dbReference type="EMBL" id="PXY26257.1"/>
    </source>
</evidence>
<comment type="caution">
    <text evidence="2">The sequence shown here is derived from an EMBL/GenBank/DDBJ whole genome shotgun (WGS) entry which is preliminary data.</text>
</comment>
<keyword evidence="3" id="KW-1185">Reference proteome</keyword>
<dbReference type="EMBL" id="MASU01000011">
    <property type="protein sequence ID" value="PXY26257.1"/>
    <property type="molecule type" value="Genomic_DNA"/>
</dbReference>
<name>A0A318LTE9_9PSEU</name>
<organism evidence="2 3">
    <name type="scientific">Prauserella flavalba</name>
    <dbReference type="NCBI Taxonomy" id="1477506"/>
    <lineage>
        <taxon>Bacteria</taxon>
        <taxon>Bacillati</taxon>
        <taxon>Actinomycetota</taxon>
        <taxon>Actinomycetes</taxon>
        <taxon>Pseudonocardiales</taxon>
        <taxon>Pseudonocardiaceae</taxon>
        <taxon>Prauserella</taxon>
    </lineage>
</organism>
<dbReference type="InterPro" id="IPR024344">
    <property type="entry name" value="MDMPI_metal-binding"/>
</dbReference>
<evidence type="ECO:0000259" key="1">
    <source>
        <dbReference type="Pfam" id="PF11716"/>
    </source>
</evidence>
<dbReference type="InterPro" id="IPR017517">
    <property type="entry name" value="Maleyloyr_isom"/>
</dbReference>
<dbReference type="InterPro" id="IPR034660">
    <property type="entry name" value="DinB/YfiT-like"/>
</dbReference>
<evidence type="ECO:0000313" key="3">
    <source>
        <dbReference type="Proteomes" id="UP000247892"/>
    </source>
</evidence>